<name>A0ABS4Q981_9NOCA</name>
<dbReference type="EMBL" id="JAGGMR010000001">
    <property type="protein sequence ID" value="MBP2188251.1"/>
    <property type="molecule type" value="Genomic_DNA"/>
</dbReference>
<accession>A0ABS4Q981</accession>
<organism evidence="1 2">
    <name type="scientific">Nocardia goodfellowii</name>
    <dbReference type="NCBI Taxonomy" id="882446"/>
    <lineage>
        <taxon>Bacteria</taxon>
        <taxon>Bacillati</taxon>
        <taxon>Actinomycetota</taxon>
        <taxon>Actinomycetes</taxon>
        <taxon>Mycobacteriales</taxon>
        <taxon>Nocardiaceae</taxon>
        <taxon>Nocardia</taxon>
    </lineage>
</organism>
<keyword evidence="2" id="KW-1185">Reference proteome</keyword>
<reference evidence="1 2" key="1">
    <citation type="submission" date="2021-03" db="EMBL/GenBank/DDBJ databases">
        <title>Sequencing the genomes of 1000 actinobacteria strains.</title>
        <authorList>
            <person name="Klenk H.-P."/>
        </authorList>
    </citation>
    <scope>NUCLEOTIDE SEQUENCE [LARGE SCALE GENOMIC DNA]</scope>
    <source>
        <strain evidence="1 2">DSM 45516</strain>
    </source>
</reference>
<gene>
    <name evidence="1" type="ORF">BJ987_001152</name>
</gene>
<protein>
    <recommendedName>
        <fullName evidence="3">DNA-directed RNA polymerase subunit beta</fullName>
    </recommendedName>
</protein>
<evidence type="ECO:0000313" key="2">
    <source>
        <dbReference type="Proteomes" id="UP001519325"/>
    </source>
</evidence>
<sequence length="168" mass="18131">MSTSRTDPGSPEAFAATQDAIARCRRYRKDHGLYGLVDPALGRIMLEVGAVGAVVMPAPLGERVRALLARDQASTGPVIAHPRSGRWTFLTGPTDSSFLDTALFSDLFRVCASVALPGTRVVLPSPADEQADYRLWIDPPQRDFRPLLGDVVAATRACSARIREPATE</sequence>
<evidence type="ECO:0000313" key="1">
    <source>
        <dbReference type="EMBL" id="MBP2188251.1"/>
    </source>
</evidence>
<dbReference type="Proteomes" id="UP001519325">
    <property type="component" value="Unassembled WGS sequence"/>
</dbReference>
<proteinExistence type="predicted"/>
<dbReference type="RefSeq" id="WP_209885370.1">
    <property type="nucleotide sequence ID" value="NZ_JAGGMR010000001.1"/>
</dbReference>
<comment type="caution">
    <text evidence="1">The sequence shown here is derived from an EMBL/GenBank/DDBJ whole genome shotgun (WGS) entry which is preliminary data.</text>
</comment>
<evidence type="ECO:0008006" key="3">
    <source>
        <dbReference type="Google" id="ProtNLM"/>
    </source>
</evidence>